<dbReference type="Proteomes" id="UP000185109">
    <property type="component" value="Plasmid pRsp8C3c"/>
</dbReference>
<geneLocation type="plasmid" evidence="2">
    <name>prsp8c3c</name>
</geneLocation>
<dbReference type="EMBL" id="CP017244">
    <property type="protein sequence ID" value="APO78219.1"/>
    <property type="molecule type" value="Genomic_DNA"/>
</dbReference>
<dbReference type="AlphaFoldDB" id="A0A1L5PDG4"/>
<keyword evidence="1" id="KW-0614">Plasmid</keyword>
<accession>A0A1L5PDG4</accession>
<reference evidence="1 2" key="1">
    <citation type="submission" date="2016-09" db="EMBL/GenBank/DDBJ databases">
        <title>The complete genome sequences of Rhizobium gallicum, symbiovars gallicum and phaseoli, symbionts associated to common bean (Phaseolus vulgaris).</title>
        <authorList>
            <person name="Bustos P."/>
            <person name="Santamaria R.I."/>
            <person name="Perez-Carrascal O.M."/>
            <person name="Juarez S."/>
            <person name="Lozano L."/>
            <person name="Martinez-Flores I."/>
            <person name="Martinez-Romero E."/>
            <person name="Cevallos M."/>
            <person name="Romero D."/>
            <person name="Davila G."/>
            <person name="Gonzalez V."/>
        </authorList>
    </citation>
    <scope>NUCLEOTIDE SEQUENCE [LARGE SCALE GENOMIC DNA]</scope>
    <source>
        <strain evidence="1 2">8C-3</strain>
        <plasmid evidence="2">Plasmid prsp8c3c</plasmid>
    </source>
</reference>
<name>A0A1L5PDG4_RHIET</name>
<sequence>MRRSLFSFCRYPDGTSWCTNVALAVRSQFLWQLMQNTRSTAVDIFRWRRAPQLENNVPAPLLKKSIHRDNHFGALAFSQAHSF</sequence>
<evidence type="ECO:0000313" key="1">
    <source>
        <dbReference type="EMBL" id="APO78219.1"/>
    </source>
</evidence>
<protein>
    <submittedName>
        <fullName evidence="1">Uncharacterized protein</fullName>
    </submittedName>
</protein>
<gene>
    <name evidence="1" type="ORF">AM571_PC00481</name>
</gene>
<proteinExistence type="predicted"/>
<organism evidence="1 2">
    <name type="scientific">Rhizobium etli 8C-3</name>
    <dbReference type="NCBI Taxonomy" id="538025"/>
    <lineage>
        <taxon>Bacteria</taxon>
        <taxon>Pseudomonadati</taxon>
        <taxon>Pseudomonadota</taxon>
        <taxon>Alphaproteobacteria</taxon>
        <taxon>Hyphomicrobiales</taxon>
        <taxon>Rhizobiaceae</taxon>
        <taxon>Rhizobium/Agrobacterium group</taxon>
        <taxon>Rhizobium</taxon>
    </lineage>
</organism>
<evidence type="ECO:0000313" key="2">
    <source>
        <dbReference type="Proteomes" id="UP000185109"/>
    </source>
</evidence>